<keyword evidence="2" id="KW-1185">Reference proteome</keyword>
<evidence type="ECO:0000313" key="1">
    <source>
        <dbReference type="EMBL" id="OAG15666.1"/>
    </source>
</evidence>
<dbReference type="Proteomes" id="UP000077248">
    <property type="component" value="Unassembled WGS sequence"/>
</dbReference>
<accession>A0A177D808</accession>
<name>A0A177D808_ALTAL</name>
<protein>
    <submittedName>
        <fullName evidence="1">Uncharacterized protein</fullName>
    </submittedName>
</protein>
<dbReference type="AlphaFoldDB" id="A0A177D808"/>
<dbReference type="RefSeq" id="XP_018381087.1">
    <property type="nucleotide sequence ID" value="XM_018531650.1"/>
</dbReference>
<dbReference type="GeneID" id="29117244"/>
<sequence length="218" mass="23856">MTSPEACTCTVNILLGRCQYSCFAAPASSDSLISCPTAVDYSRAVCFLRLVTEACRPMQWTPTRRIHGCYTSHERVPATPPLLETNGGPVSLDESDHIAPCVLLHNNQAAHSCSDFALQLSSGQTFEILALGPGCTASQPPSHPARQQDFRTSIPQRVCTPISRWHTASRTLHFMPKPFRANRTVLLTLSQTIAPPAAPPLRHNFHQTPRTMQVLASL</sequence>
<dbReference type="KEGG" id="aalt:CC77DRAFT_431611"/>
<reference evidence="1 2" key="1">
    <citation type="submission" date="2016-05" db="EMBL/GenBank/DDBJ databases">
        <title>Comparative analysis of secretome profiles of manganese(II)-oxidizing ascomycete fungi.</title>
        <authorList>
            <consortium name="DOE Joint Genome Institute"/>
            <person name="Zeiner C.A."/>
            <person name="Purvine S.O."/>
            <person name="Zink E.M."/>
            <person name="Wu S."/>
            <person name="Pasa-Tolic L."/>
            <person name="Chaput D.L."/>
            <person name="Haridas S."/>
            <person name="Grigoriev I.V."/>
            <person name="Santelli C.M."/>
            <person name="Hansel C.M."/>
        </authorList>
    </citation>
    <scope>NUCLEOTIDE SEQUENCE [LARGE SCALE GENOMIC DNA]</scope>
    <source>
        <strain evidence="1 2">SRC1lrK2f</strain>
    </source>
</reference>
<evidence type="ECO:0000313" key="2">
    <source>
        <dbReference type="Proteomes" id="UP000077248"/>
    </source>
</evidence>
<dbReference type="EMBL" id="KV441492">
    <property type="protein sequence ID" value="OAG15666.1"/>
    <property type="molecule type" value="Genomic_DNA"/>
</dbReference>
<proteinExistence type="predicted"/>
<gene>
    <name evidence="1" type="ORF">CC77DRAFT_431611</name>
</gene>
<organism evidence="1 2">
    <name type="scientific">Alternaria alternata</name>
    <name type="common">Alternaria rot fungus</name>
    <name type="synonym">Torula alternata</name>
    <dbReference type="NCBI Taxonomy" id="5599"/>
    <lineage>
        <taxon>Eukaryota</taxon>
        <taxon>Fungi</taxon>
        <taxon>Dikarya</taxon>
        <taxon>Ascomycota</taxon>
        <taxon>Pezizomycotina</taxon>
        <taxon>Dothideomycetes</taxon>
        <taxon>Pleosporomycetidae</taxon>
        <taxon>Pleosporales</taxon>
        <taxon>Pleosporineae</taxon>
        <taxon>Pleosporaceae</taxon>
        <taxon>Alternaria</taxon>
        <taxon>Alternaria sect. Alternaria</taxon>
        <taxon>Alternaria alternata complex</taxon>
    </lineage>
</organism>
<dbReference type="VEuPathDB" id="FungiDB:CC77DRAFT_431611"/>